<evidence type="ECO:0000256" key="2">
    <source>
        <dbReference type="ARBA" id="ARBA00008114"/>
    </source>
</evidence>
<dbReference type="SUPFAM" id="SSF160240">
    <property type="entry name" value="Cation efflux protein cytoplasmic domain-like"/>
    <property type="match status" value="1"/>
</dbReference>
<dbReference type="GO" id="GO:0005886">
    <property type="term" value="C:plasma membrane"/>
    <property type="evidence" value="ECO:0007669"/>
    <property type="project" value="TreeGrafter"/>
</dbReference>
<feature type="transmembrane region" description="Helical" evidence="7">
    <location>
        <begin position="110"/>
        <end position="135"/>
    </location>
</feature>
<dbReference type="GO" id="GO:0015093">
    <property type="term" value="F:ferrous iron transmembrane transporter activity"/>
    <property type="evidence" value="ECO:0007669"/>
    <property type="project" value="TreeGrafter"/>
</dbReference>
<evidence type="ECO:0000256" key="5">
    <source>
        <dbReference type="ARBA" id="ARBA00022989"/>
    </source>
</evidence>
<organism evidence="10 11">
    <name type="scientific">Senegalia massiliensis</name>
    <dbReference type="NCBI Taxonomy" id="1720316"/>
    <lineage>
        <taxon>Bacteria</taxon>
        <taxon>Bacillati</taxon>
        <taxon>Bacillota</taxon>
        <taxon>Clostridia</taxon>
        <taxon>Eubacteriales</taxon>
        <taxon>Clostridiaceae</taxon>
        <taxon>Senegalia</taxon>
    </lineage>
</organism>
<dbReference type="AlphaFoldDB" id="A0A845R0L7"/>
<dbReference type="GO" id="GO:0015341">
    <property type="term" value="F:zinc efflux antiporter activity"/>
    <property type="evidence" value="ECO:0007669"/>
    <property type="project" value="TreeGrafter"/>
</dbReference>
<keyword evidence="11" id="KW-1185">Reference proteome</keyword>
<dbReference type="GO" id="GO:0006882">
    <property type="term" value="P:intracellular zinc ion homeostasis"/>
    <property type="evidence" value="ECO:0007669"/>
    <property type="project" value="TreeGrafter"/>
</dbReference>
<dbReference type="OrthoDB" id="9806522at2"/>
<dbReference type="InterPro" id="IPR058533">
    <property type="entry name" value="Cation_efflux_TM"/>
</dbReference>
<feature type="transmembrane region" description="Helical" evidence="7">
    <location>
        <begin position="156"/>
        <end position="174"/>
    </location>
</feature>
<dbReference type="InterPro" id="IPR027470">
    <property type="entry name" value="Cation_efflux_CTD"/>
</dbReference>
<dbReference type="Proteomes" id="UP000467132">
    <property type="component" value="Unassembled WGS sequence"/>
</dbReference>
<name>A0A845R0L7_9CLOT</name>
<dbReference type="InterPro" id="IPR050291">
    <property type="entry name" value="CDF_Transporter"/>
</dbReference>
<evidence type="ECO:0000256" key="3">
    <source>
        <dbReference type="ARBA" id="ARBA00022448"/>
    </source>
</evidence>
<comment type="caution">
    <text evidence="10">The sequence shown here is derived from an EMBL/GenBank/DDBJ whole genome shotgun (WGS) entry which is preliminary data.</text>
</comment>
<dbReference type="PANTHER" id="PTHR43840:SF15">
    <property type="entry name" value="MITOCHONDRIAL METAL TRANSPORTER 1-RELATED"/>
    <property type="match status" value="1"/>
</dbReference>
<keyword evidence="5 7" id="KW-1133">Transmembrane helix</keyword>
<evidence type="ECO:0000313" key="11">
    <source>
        <dbReference type="Proteomes" id="UP000467132"/>
    </source>
</evidence>
<dbReference type="InterPro" id="IPR036837">
    <property type="entry name" value="Cation_efflux_CTD_sf"/>
</dbReference>
<dbReference type="EMBL" id="QXXA01000015">
    <property type="protein sequence ID" value="NBI07784.1"/>
    <property type="molecule type" value="Genomic_DNA"/>
</dbReference>
<feature type="transmembrane region" description="Helical" evidence="7">
    <location>
        <begin position="77"/>
        <end position="98"/>
    </location>
</feature>
<dbReference type="GO" id="GO:0015086">
    <property type="term" value="F:cadmium ion transmembrane transporter activity"/>
    <property type="evidence" value="ECO:0007669"/>
    <property type="project" value="TreeGrafter"/>
</dbReference>
<keyword evidence="4 7" id="KW-0812">Transmembrane</keyword>
<dbReference type="FunFam" id="1.20.1510.10:FF:000006">
    <property type="entry name" value="Divalent cation efflux transporter"/>
    <property type="match status" value="1"/>
</dbReference>
<keyword evidence="6 7" id="KW-0472">Membrane</keyword>
<dbReference type="Pfam" id="PF01545">
    <property type="entry name" value="Cation_efflux"/>
    <property type="match status" value="1"/>
</dbReference>
<dbReference type="SUPFAM" id="SSF161111">
    <property type="entry name" value="Cation efflux protein transmembrane domain-like"/>
    <property type="match status" value="1"/>
</dbReference>
<reference evidence="10 11" key="1">
    <citation type="submission" date="2018-08" db="EMBL/GenBank/DDBJ databases">
        <title>Murine metabolic-syndrome-specific gut microbial biobank.</title>
        <authorList>
            <person name="Liu C."/>
        </authorList>
    </citation>
    <scope>NUCLEOTIDE SEQUENCE [LARGE SCALE GENOMIC DNA]</scope>
    <source>
        <strain evidence="10 11">583</strain>
    </source>
</reference>
<proteinExistence type="inferred from homology"/>
<dbReference type="Pfam" id="PF16916">
    <property type="entry name" value="ZT_dimer"/>
    <property type="match status" value="1"/>
</dbReference>
<evidence type="ECO:0000256" key="7">
    <source>
        <dbReference type="SAM" id="Phobius"/>
    </source>
</evidence>
<protein>
    <submittedName>
        <fullName evidence="10">Cation transporter</fullName>
    </submittedName>
</protein>
<feature type="domain" description="Cation efflux protein transmembrane" evidence="8">
    <location>
        <begin position="12"/>
        <end position="206"/>
    </location>
</feature>
<feature type="transmembrane region" description="Helical" evidence="7">
    <location>
        <begin position="180"/>
        <end position="199"/>
    </location>
</feature>
<keyword evidence="3" id="KW-0813">Transport</keyword>
<comment type="similarity">
    <text evidence="2">Belongs to the cation diffusion facilitator (CDF) transporter (TC 2.A.4) family.</text>
</comment>
<evidence type="ECO:0000256" key="1">
    <source>
        <dbReference type="ARBA" id="ARBA00004141"/>
    </source>
</evidence>
<dbReference type="InterPro" id="IPR002524">
    <property type="entry name" value="Cation_efflux"/>
</dbReference>
<dbReference type="InterPro" id="IPR027469">
    <property type="entry name" value="Cation_efflux_TMD_sf"/>
</dbReference>
<feature type="transmembrane region" description="Helical" evidence="7">
    <location>
        <begin position="12"/>
        <end position="34"/>
    </location>
</feature>
<gene>
    <name evidence="10" type="ORF">D3Z33_13060</name>
</gene>
<evidence type="ECO:0000256" key="4">
    <source>
        <dbReference type="ARBA" id="ARBA00022692"/>
    </source>
</evidence>
<dbReference type="PANTHER" id="PTHR43840">
    <property type="entry name" value="MITOCHONDRIAL METAL TRANSPORTER 1-RELATED"/>
    <property type="match status" value="1"/>
</dbReference>
<dbReference type="NCBIfam" id="TIGR01297">
    <property type="entry name" value="CDF"/>
    <property type="match status" value="1"/>
</dbReference>
<accession>A0A845R0L7</accession>
<evidence type="ECO:0000313" key="10">
    <source>
        <dbReference type="EMBL" id="NBI07784.1"/>
    </source>
</evidence>
<evidence type="ECO:0000259" key="8">
    <source>
        <dbReference type="Pfam" id="PF01545"/>
    </source>
</evidence>
<dbReference type="Gene3D" id="1.20.1510.10">
    <property type="entry name" value="Cation efflux protein transmembrane domain"/>
    <property type="match status" value="1"/>
</dbReference>
<comment type="subcellular location">
    <subcellularLocation>
        <location evidence="1">Membrane</location>
        <topology evidence="1">Multi-pass membrane protein</topology>
    </subcellularLocation>
</comment>
<feature type="domain" description="Cation efflux protein cytoplasmic" evidence="9">
    <location>
        <begin position="212"/>
        <end position="286"/>
    </location>
</feature>
<evidence type="ECO:0000256" key="6">
    <source>
        <dbReference type="ARBA" id="ARBA00023136"/>
    </source>
</evidence>
<sequence length="289" mass="32202">MDNNYKEVSKTLWIILFANFLVAIIKMIVGNIVMSTSLIADGFHSFADGSSNIAGLIGVKLASKPTDKDHPYGHEKFELISSLVISGMLFFISGNIVMDSFNKLFNPTKLNISIYSIVAIILTLIVNIIVSTLEYKKGKKLNSSILISDSYHTRSDIFVSLGVLITLILINLGLPNIIDPIVSFIVAGFIIKAAIEIFISSSRILVDKKALDTEKVKGIIDKYSEIKGIHKIRSRSTGKKVFLDLHMLLSPDMTIKTSHDLIHNIEKDMKENIDEGIQIIAHFEPYYED</sequence>
<dbReference type="Gene3D" id="3.30.70.1350">
    <property type="entry name" value="Cation efflux protein, cytoplasmic domain"/>
    <property type="match status" value="1"/>
</dbReference>
<evidence type="ECO:0000259" key="9">
    <source>
        <dbReference type="Pfam" id="PF16916"/>
    </source>
</evidence>
<dbReference type="RefSeq" id="WP_160198254.1">
    <property type="nucleotide sequence ID" value="NZ_QXXA01000015.1"/>
</dbReference>